<dbReference type="InterPro" id="IPR002110">
    <property type="entry name" value="Ankyrin_rpt"/>
</dbReference>
<protein>
    <submittedName>
        <fullName evidence="1">Uncharacterized protein</fullName>
    </submittedName>
</protein>
<gene>
    <name evidence="1" type="ORF">KI387_030412</name>
</gene>
<dbReference type="InterPro" id="IPR036770">
    <property type="entry name" value="Ankyrin_rpt-contain_sf"/>
</dbReference>
<dbReference type="AlphaFoldDB" id="A0AA38CE48"/>
<sequence length="52" mass="5509">MACKLDSVACARAILEGEAGPSLPVNALDEYGKTALHHAAYSHSHNCMDLLL</sequence>
<dbReference type="SUPFAM" id="SSF48403">
    <property type="entry name" value="Ankyrin repeat"/>
    <property type="match status" value="1"/>
</dbReference>
<accession>A0AA38CE48</accession>
<feature type="non-terminal residue" evidence="1">
    <location>
        <position position="52"/>
    </location>
</feature>
<proteinExistence type="predicted"/>
<reference evidence="1 2" key="1">
    <citation type="journal article" date="2021" name="Nat. Plants">
        <title>The Taxus genome provides insights into paclitaxel biosynthesis.</title>
        <authorList>
            <person name="Xiong X."/>
            <person name="Gou J."/>
            <person name="Liao Q."/>
            <person name="Li Y."/>
            <person name="Zhou Q."/>
            <person name="Bi G."/>
            <person name="Li C."/>
            <person name="Du R."/>
            <person name="Wang X."/>
            <person name="Sun T."/>
            <person name="Guo L."/>
            <person name="Liang H."/>
            <person name="Lu P."/>
            <person name="Wu Y."/>
            <person name="Zhang Z."/>
            <person name="Ro D.K."/>
            <person name="Shang Y."/>
            <person name="Huang S."/>
            <person name="Yan J."/>
        </authorList>
    </citation>
    <scope>NUCLEOTIDE SEQUENCE [LARGE SCALE GENOMIC DNA]</scope>
    <source>
        <strain evidence="1">Ta-2019</strain>
    </source>
</reference>
<dbReference type="Proteomes" id="UP000824469">
    <property type="component" value="Unassembled WGS sequence"/>
</dbReference>
<dbReference type="Gene3D" id="1.25.40.20">
    <property type="entry name" value="Ankyrin repeat-containing domain"/>
    <property type="match status" value="1"/>
</dbReference>
<organism evidence="1 2">
    <name type="scientific">Taxus chinensis</name>
    <name type="common">Chinese yew</name>
    <name type="synonym">Taxus wallichiana var. chinensis</name>
    <dbReference type="NCBI Taxonomy" id="29808"/>
    <lineage>
        <taxon>Eukaryota</taxon>
        <taxon>Viridiplantae</taxon>
        <taxon>Streptophyta</taxon>
        <taxon>Embryophyta</taxon>
        <taxon>Tracheophyta</taxon>
        <taxon>Spermatophyta</taxon>
        <taxon>Pinopsida</taxon>
        <taxon>Pinidae</taxon>
        <taxon>Conifers II</taxon>
        <taxon>Cupressales</taxon>
        <taxon>Taxaceae</taxon>
        <taxon>Taxus</taxon>
    </lineage>
</organism>
<keyword evidence="2" id="KW-1185">Reference proteome</keyword>
<comment type="caution">
    <text evidence="1">The sequence shown here is derived from an EMBL/GenBank/DDBJ whole genome shotgun (WGS) entry which is preliminary data.</text>
</comment>
<dbReference type="EMBL" id="JAHRHJ020000010">
    <property type="protein sequence ID" value="KAH9298730.1"/>
    <property type="molecule type" value="Genomic_DNA"/>
</dbReference>
<name>A0AA38CE48_TAXCH</name>
<dbReference type="Pfam" id="PF12796">
    <property type="entry name" value="Ank_2"/>
    <property type="match status" value="1"/>
</dbReference>
<evidence type="ECO:0000313" key="1">
    <source>
        <dbReference type="EMBL" id="KAH9298730.1"/>
    </source>
</evidence>
<evidence type="ECO:0000313" key="2">
    <source>
        <dbReference type="Proteomes" id="UP000824469"/>
    </source>
</evidence>